<evidence type="ECO:0000256" key="1">
    <source>
        <dbReference type="SAM" id="MobiDB-lite"/>
    </source>
</evidence>
<dbReference type="Gene3D" id="2.60.120.260">
    <property type="entry name" value="Galactose-binding domain-like"/>
    <property type="match status" value="2"/>
</dbReference>
<protein>
    <submittedName>
        <fullName evidence="3">Glycosyl hydrolase</fullName>
    </submittedName>
</protein>
<dbReference type="OrthoDB" id="5476529at2"/>
<dbReference type="SUPFAM" id="SSF51126">
    <property type="entry name" value="Pectin lyase-like"/>
    <property type="match status" value="1"/>
</dbReference>
<accession>A0A4S4FXU6</accession>
<dbReference type="Pfam" id="PF22815">
    <property type="entry name" value="CatAgl_D1"/>
    <property type="match status" value="1"/>
</dbReference>
<dbReference type="PROSITE" id="PS50022">
    <property type="entry name" value="FA58C_3"/>
    <property type="match status" value="2"/>
</dbReference>
<dbReference type="Gene3D" id="2.160.20.10">
    <property type="entry name" value="Single-stranded right-handed beta-helix, Pectin lyase-like"/>
    <property type="match status" value="1"/>
</dbReference>
<dbReference type="InterPro" id="IPR033801">
    <property type="entry name" value="CBM6-CBM35-CBM36-like_1"/>
</dbReference>
<reference evidence="3 4" key="1">
    <citation type="submission" date="2019-04" db="EMBL/GenBank/DDBJ databases">
        <authorList>
            <person name="Jiang L."/>
        </authorList>
    </citation>
    <scope>NUCLEOTIDE SEQUENCE [LARGE SCALE GENOMIC DNA]</scope>
    <source>
        <strain evidence="3 4">YIM 131861</strain>
    </source>
</reference>
<dbReference type="InterPro" id="IPR000421">
    <property type="entry name" value="FA58C"/>
</dbReference>
<dbReference type="InterPro" id="IPR013783">
    <property type="entry name" value="Ig-like_fold"/>
</dbReference>
<dbReference type="Gene3D" id="2.60.40.10">
    <property type="entry name" value="Immunoglobulins"/>
    <property type="match status" value="2"/>
</dbReference>
<dbReference type="Pfam" id="PF00754">
    <property type="entry name" value="F5_F8_type_C"/>
    <property type="match status" value="2"/>
</dbReference>
<gene>
    <name evidence="3" type="ORF">E6C70_09805</name>
</gene>
<keyword evidence="3" id="KW-0378">Hydrolase</keyword>
<dbReference type="CDD" id="cd14490">
    <property type="entry name" value="CBM6-CBM35-CBM36_like_1"/>
    <property type="match status" value="1"/>
</dbReference>
<dbReference type="Pfam" id="PF22816">
    <property type="entry name" value="CatAgl_D2"/>
    <property type="match status" value="1"/>
</dbReference>
<dbReference type="InterPro" id="IPR008979">
    <property type="entry name" value="Galactose-bd-like_sf"/>
</dbReference>
<dbReference type="InterPro" id="IPR006626">
    <property type="entry name" value="PbH1"/>
</dbReference>
<dbReference type="InterPro" id="IPR011050">
    <property type="entry name" value="Pectin_lyase_fold/virulence"/>
</dbReference>
<feature type="domain" description="F5/8 type C" evidence="2">
    <location>
        <begin position="14"/>
        <end position="169"/>
    </location>
</feature>
<feature type="domain" description="F5/8 type C" evidence="2">
    <location>
        <begin position="185"/>
        <end position="328"/>
    </location>
</feature>
<sequence length="1117" mass="114311">MPTSRRRRSLAVLTSVATLGIIGALLPVTAAFADSNLSQGKSASESSHNDVYPASNLFDGNQATYWESANNAFPQWAQVDLGSSASVERLVLEIPNGWGARNETIAVSTSSDGSSFSTIKAATSYAFPGGANTLNVDVPDTTARYVRLTFTANSGWPAGQLSELQVFGTPGGGSNPGDPGNPGNPNPPGGTKLSQGRPITASSTVFTYAAANANDGDTGTYWESGGGAYPANLTVSLATSASLSGVVVKLNPSAAWGARTENVAVQGRASGASGFTTLVAAANYTFDPATGNTVNIPVSGSAQDVRLVVTSNTQAPGAQAAEFEVWGTPAATPDLTVTGVTASPSAPNESQAIDLAVAVKNVGTAASPATSVQASLGGNAVGTASVGALAVGASTTVHVSAPAQAQGSYAIIAKVDPAGSITELDETNNTFTSSSNLVVSAVPSADLVTTVTWNPSAPQAGQATAFSVVVKNQGTLPSSASAHAITVTVKDGTGAPVKTLTGSVSGVIAAGASSSAVNVGSWTAANGGYTVTASVAADSAEVAAKQSNNSTTASLFVGRGANMPYTSIEAETGTTGGGASVVGPNRTIGDLAGEASGRKAVVLDNTGEYVQFTTPVATNTLVTRFAMPDAAGGGGQTNTLALYVDGVFKQNLSLTSAYAWLYGNETNPGNDPGQGSPRHIYDEASFLLTSTIPAGSTIKLQKDSGNTAAYYSIDFVDLEVATPIANPDPSRYIVPAGFNQQAVQNAINAVIADPSKLGVYLPAGTYTNDYKFQVYGRAMNIIGAGPWFTKFTAPGGATNTDIGFNGQSSSSGSTFSGFSYFGNYTSRIDGPGKVFDFTNVSNMTVDNIWAEHMICLFWASNMDNSTVQNSRIRDTFADGINMTNGSSGNHVVNNSARSTGDDSFALFAATDGGGTGQQGNVFENLTSLLTWRAAGLAVYGGQDNTFRNIYIADTLVYSGVTISSLDFGIPMEGFGPKTTTFDGITVVRGGGHFWGSQTFPAVWMFSASKTFTAISVKNLDIIDPTYSGIMFQTNYSGSQPQNPFQNTTFQNVSITGAKKSGDAFDAKSGFGIWVNELPEPGQGPAVGSATFTGSLVFSGNAQNVKNTTSTFTLNLPQ</sequence>
<dbReference type="InterPro" id="IPR055149">
    <property type="entry name" value="Agl_cat_D2"/>
</dbReference>
<dbReference type="GO" id="GO:0005975">
    <property type="term" value="P:carbohydrate metabolic process"/>
    <property type="evidence" value="ECO:0007669"/>
    <property type="project" value="UniProtKB-ARBA"/>
</dbReference>
<dbReference type="EMBL" id="SSSN01000005">
    <property type="protein sequence ID" value="THG34536.1"/>
    <property type="molecule type" value="Genomic_DNA"/>
</dbReference>
<dbReference type="RefSeq" id="WP_136424335.1">
    <property type="nucleotide sequence ID" value="NZ_SSSN01000005.1"/>
</dbReference>
<dbReference type="GO" id="GO:0016787">
    <property type="term" value="F:hydrolase activity"/>
    <property type="evidence" value="ECO:0007669"/>
    <property type="project" value="UniProtKB-KW"/>
</dbReference>
<dbReference type="SUPFAM" id="SSF49785">
    <property type="entry name" value="Galactose-binding domain-like"/>
    <property type="match status" value="2"/>
</dbReference>
<evidence type="ECO:0000259" key="2">
    <source>
        <dbReference type="PROSITE" id="PS50022"/>
    </source>
</evidence>
<dbReference type="InterPro" id="IPR012334">
    <property type="entry name" value="Pectin_lyas_fold"/>
</dbReference>
<dbReference type="InterPro" id="IPR011635">
    <property type="entry name" value="CARDB"/>
</dbReference>
<proteinExistence type="predicted"/>
<dbReference type="Pfam" id="PF07705">
    <property type="entry name" value="CARDB"/>
    <property type="match status" value="1"/>
</dbReference>
<dbReference type="SMART" id="SM00710">
    <property type="entry name" value="PbH1"/>
    <property type="match status" value="5"/>
</dbReference>
<evidence type="ECO:0000313" key="3">
    <source>
        <dbReference type="EMBL" id="THG34536.1"/>
    </source>
</evidence>
<evidence type="ECO:0000313" key="4">
    <source>
        <dbReference type="Proteomes" id="UP000307380"/>
    </source>
</evidence>
<keyword evidence="4" id="KW-1185">Reference proteome</keyword>
<comment type="caution">
    <text evidence="3">The sequence shown here is derived from an EMBL/GenBank/DDBJ whole genome shotgun (WGS) entry which is preliminary data.</text>
</comment>
<feature type="region of interest" description="Disordered" evidence="1">
    <location>
        <begin position="165"/>
        <end position="197"/>
    </location>
</feature>
<name>A0A4S4FXU6_9MICO</name>
<dbReference type="AlphaFoldDB" id="A0A4S4FXU6"/>
<organism evidence="3 4">
    <name type="scientific">Orlajensenia flava</name>
    <dbReference type="NCBI Taxonomy" id="2565934"/>
    <lineage>
        <taxon>Bacteria</taxon>
        <taxon>Bacillati</taxon>
        <taxon>Actinomycetota</taxon>
        <taxon>Actinomycetes</taxon>
        <taxon>Micrococcales</taxon>
        <taxon>Microbacteriaceae</taxon>
        <taxon>Orlajensenia</taxon>
    </lineage>
</organism>
<dbReference type="Proteomes" id="UP000307380">
    <property type="component" value="Unassembled WGS sequence"/>
</dbReference>